<protein>
    <submittedName>
        <fullName evidence="4">Efflux transporter outer membrane subunit</fullName>
    </submittedName>
</protein>
<comment type="subcellular location">
    <subcellularLocation>
        <location evidence="2">Cell membrane</location>
        <topology evidence="2">Lipid-anchor</topology>
    </subcellularLocation>
</comment>
<evidence type="ECO:0000256" key="3">
    <source>
        <dbReference type="SAM" id="Coils"/>
    </source>
</evidence>
<organism evidence="4 5">
    <name type="scientific">Ruficoccus amylovorans</name>
    <dbReference type="NCBI Taxonomy" id="1804625"/>
    <lineage>
        <taxon>Bacteria</taxon>
        <taxon>Pseudomonadati</taxon>
        <taxon>Verrucomicrobiota</taxon>
        <taxon>Opitutia</taxon>
        <taxon>Puniceicoccales</taxon>
        <taxon>Cerasicoccaceae</taxon>
        <taxon>Ruficoccus</taxon>
    </lineage>
</organism>
<evidence type="ECO:0000256" key="1">
    <source>
        <dbReference type="ARBA" id="ARBA00007613"/>
    </source>
</evidence>
<keyword evidence="2" id="KW-0472">Membrane</keyword>
<dbReference type="InterPro" id="IPR003423">
    <property type="entry name" value="OMP_efflux"/>
</dbReference>
<dbReference type="NCBIfam" id="TIGR01845">
    <property type="entry name" value="outer_NodT"/>
    <property type="match status" value="1"/>
</dbReference>
<reference evidence="4 5" key="1">
    <citation type="submission" date="2020-07" db="EMBL/GenBank/DDBJ databases">
        <authorList>
            <person name="Feng X."/>
        </authorList>
    </citation>
    <scope>NUCLEOTIDE SEQUENCE [LARGE SCALE GENOMIC DNA]</scope>
    <source>
        <strain evidence="4 5">JCM31066</strain>
    </source>
</reference>
<dbReference type="SUPFAM" id="SSF56954">
    <property type="entry name" value="Outer membrane efflux proteins (OEP)"/>
    <property type="match status" value="1"/>
</dbReference>
<comment type="caution">
    <text evidence="4">The sequence shown here is derived from an EMBL/GenBank/DDBJ whole genome shotgun (WGS) entry which is preliminary data.</text>
</comment>
<dbReference type="Pfam" id="PF02321">
    <property type="entry name" value="OEP"/>
    <property type="match status" value="2"/>
</dbReference>
<keyword evidence="5" id="KW-1185">Reference proteome</keyword>
<comment type="similarity">
    <text evidence="1 2">Belongs to the outer membrane factor (OMF) (TC 1.B.17) family.</text>
</comment>
<dbReference type="PANTHER" id="PTHR30203">
    <property type="entry name" value="OUTER MEMBRANE CATION EFFLUX PROTEIN"/>
    <property type="match status" value="1"/>
</dbReference>
<keyword evidence="3" id="KW-0175">Coiled coil</keyword>
<dbReference type="GO" id="GO:0005886">
    <property type="term" value="C:plasma membrane"/>
    <property type="evidence" value="ECO:0007669"/>
    <property type="project" value="UniProtKB-SubCell"/>
</dbReference>
<gene>
    <name evidence="4" type="ORF">H5P28_12585</name>
</gene>
<feature type="coiled-coil region" evidence="3">
    <location>
        <begin position="214"/>
        <end position="241"/>
    </location>
</feature>
<dbReference type="RefSeq" id="WP_185676059.1">
    <property type="nucleotide sequence ID" value="NZ_JACHVB010000035.1"/>
</dbReference>
<keyword evidence="2" id="KW-0812">Transmembrane</keyword>
<dbReference type="Gene3D" id="2.20.200.10">
    <property type="entry name" value="Outer membrane efflux proteins (OEP)"/>
    <property type="match status" value="1"/>
</dbReference>
<sequence length="492" mass="52930">MNSLFRMGVTLGAALALAGCQYTAQTPSADTTQPLPSTYGDTDEVSAAAKQEQWWTAFNRPDLNALEDQAMSGNLDLASAWARLRQAQAEAVIAGADLYPSVDASGSWSKTRTFGSGSATTDGWGLGTGIGYEVDLWGRIRAGSESAQAQAEASSFDVQATALTLSGDIASTWIGLLAYREGLRLLNDQVATNRTQLELILLRFANAQSNALAVLQQRQLLAAAEARLPEAERQIRLLQNQMALLLGVPADQVYDLDGNHELPALPPTPSTGIPSDLLTQRPDVRAAYLELESASWNVAGAKADRLPRISLSADATSTAQAFSDVFDSWSGSFVASLAQPLFDAGARQAEVERQLALARQAMLQYRSIVLTAYKEVRDALANEYWYTQALAALDVELVAAKQEFTEAQLRYINGQTDYLDVISSLSTLQGLQRERIDAVSQVLQSRIDLHLALGGNIPLENPQPGPILSPEDTIPFVPAIAEVFNGDSSDAQ</sequence>
<dbReference type="EMBL" id="JACHVB010000035">
    <property type="protein sequence ID" value="MBC2595096.1"/>
    <property type="molecule type" value="Genomic_DNA"/>
</dbReference>
<evidence type="ECO:0000313" key="5">
    <source>
        <dbReference type="Proteomes" id="UP000546464"/>
    </source>
</evidence>
<dbReference type="InterPro" id="IPR010131">
    <property type="entry name" value="MdtP/NodT-like"/>
</dbReference>
<dbReference type="Proteomes" id="UP000546464">
    <property type="component" value="Unassembled WGS sequence"/>
</dbReference>
<evidence type="ECO:0000313" key="4">
    <source>
        <dbReference type="EMBL" id="MBC2595096.1"/>
    </source>
</evidence>
<dbReference type="GO" id="GO:0015562">
    <property type="term" value="F:efflux transmembrane transporter activity"/>
    <property type="evidence" value="ECO:0007669"/>
    <property type="project" value="InterPro"/>
</dbReference>
<dbReference type="PANTHER" id="PTHR30203:SF33">
    <property type="entry name" value="BLR4455 PROTEIN"/>
    <property type="match status" value="1"/>
</dbReference>
<keyword evidence="2" id="KW-0732">Signal</keyword>
<accession>A0A842HHK7</accession>
<keyword evidence="2" id="KW-1134">Transmembrane beta strand</keyword>
<keyword evidence="2" id="KW-0449">Lipoprotein</keyword>
<feature type="signal peptide" evidence="2">
    <location>
        <begin position="1"/>
        <end position="18"/>
    </location>
</feature>
<keyword evidence="2" id="KW-0564">Palmitate</keyword>
<name>A0A842HHK7_9BACT</name>
<evidence type="ECO:0000256" key="2">
    <source>
        <dbReference type="RuleBase" id="RU362097"/>
    </source>
</evidence>
<proteinExistence type="inferred from homology"/>
<dbReference type="AlphaFoldDB" id="A0A842HHK7"/>
<feature type="chain" id="PRO_5033097309" evidence="2">
    <location>
        <begin position="19"/>
        <end position="492"/>
    </location>
</feature>
<dbReference type="Gene3D" id="1.20.1600.10">
    <property type="entry name" value="Outer membrane efflux proteins (OEP)"/>
    <property type="match status" value="1"/>
</dbReference>
<dbReference type="PROSITE" id="PS51257">
    <property type="entry name" value="PROKAR_LIPOPROTEIN"/>
    <property type="match status" value="1"/>
</dbReference>